<organism evidence="1 2">
    <name type="scientific">Hypoxylon rubiginosum</name>
    <dbReference type="NCBI Taxonomy" id="110542"/>
    <lineage>
        <taxon>Eukaryota</taxon>
        <taxon>Fungi</taxon>
        <taxon>Dikarya</taxon>
        <taxon>Ascomycota</taxon>
        <taxon>Pezizomycotina</taxon>
        <taxon>Sordariomycetes</taxon>
        <taxon>Xylariomycetidae</taxon>
        <taxon>Xylariales</taxon>
        <taxon>Hypoxylaceae</taxon>
        <taxon>Hypoxylon</taxon>
    </lineage>
</organism>
<sequence>MASTTEAPPDIDRGTTMIVVLAVEYGISLLFVALRVWARLSIRGISWDDYFMIVTWALNTGITVVALIYAANGGTRHIQYLSTEQGLYLSELFFVLQAVAIVAIGTGKLAIGSLLLRLLGRVSKWRRYGIWFLMILISIVSVVAVIMSFAQCHNPEALWNPALRPTTHCWSPDVQSGFSVFFGGLSAAIEFIFALLPITLIWKLHLDLRKKIGLALLLGGGVLSGICTAIRTVQVAALTAQSDLSWETFELYMWSSAEVSLIIICGSVPTIKPLWDRFVSRKSQTRSESNQSRSHTSQNRRWTAMFKAPQRNVFELSSVSYSLDTITRTGGASAFSSSTHGSQPEDPKDVSPGGHIPDIEDAIQITREFHVDWTDRT</sequence>
<evidence type="ECO:0000313" key="2">
    <source>
        <dbReference type="Proteomes" id="UP001497680"/>
    </source>
</evidence>
<proteinExistence type="predicted"/>
<reference evidence="1 2" key="1">
    <citation type="journal article" date="2022" name="New Phytol.">
        <title>Ecological generalism drives hyperdiversity of secondary metabolite gene clusters in xylarialean endophytes.</title>
        <authorList>
            <person name="Franco M.E.E."/>
            <person name="Wisecaver J.H."/>
            <person name="Arnold A.E."/>
            <person name="Ju Y.M."/>
            <person name="Slot J.C."/>
            <person name="Ahrendt S."/>
            <person name="Moore L.P."/>
            <person name="Eastman K.E."/>
            <person name="Scott K."/>
            <person name="Konkel Z."/>
            <person name="Mondo S.J."/>
            <person name="Kuo A."/>
            <person name="Hayes R.D."/>
            <person name="Haridas S."/>
            <person name="Andreopoulos B."/>
            <person name="Riley R."/>
            <person name="LaButti K."/>
            <person name="Pangilinan J."/>
            <person name="Lipzen A."/>
            <person name="Amirebrahimi M."/>
            <person name="Yan J."/>
            <person name="Adam C."/>
            <person name="Keymanesh K."/>
            <person name="Ng V."/>
            <person name="Louie K."/>
            <person name="Northen T."/>
            <person name="Drula E."/>
            <person name="Henrissat B."/>
            <person name="Hsieh H.M."/>
            <person name="Youens-Clark K."/>
            <person name="Lutzoni F."/>
            <person name="Miadlikowska J."/>
            <person name="Eastwood D.C."/>
            <person name="Hamelin R.C."/>
            <person name="Grigoriev I.V."/>
            <person name="U'Ren J.M."/>
        </authorList>
    </citation>
    <scope>NUCLEOTIDE SEQUENCE [LARGE SCALE GENOMIC DNA]</scope>
    <source>
        <strain evidence="1 2">ER1909</strain>
    </source>
</reference>
<dbReference type="Proteomes" id="UP001497680">
    <property type="component" value="Unassembled WGS sequence"/>
</dbReference>
<accession>A0ACC0DD47</accession>
<dbReference type="EMBL" id="MU394290">
    <property type="protein sequence ID" value="KAI6090488.1"/>
    <property type="molecule type" value="Genomic_DNA"/>
</dbReference>
<evidence type="ECO:0000313" key="1">
    <source>
        <dbReference type="EMBL" id="KAI6090488.1"/>
    </source>
</evidence>
<keyword evidence="2" id="KW-1185">Reference proteome</keyword>
<comment type="caution">
    <text evidence="1">The sequence shown here is derived from an EMBL/GenBank/DDBJ whole genome shotgun (WGS) entry which is preliminary data.</text>
</comment>
<gene>
    <name evidence="1" type="ORF">F4821DRAFT_274679</name>
</gene>
<protein>
    <submittedName>
        <fullName evidence="1">Uncharacterized protein</fullName>
    </submittedName>
</protein>
<name>A0ACC0DD47_9PEZI</name>